<dbReference type="OrthoDB" id="9797655at2"/>
<name>A0A286G3K1_9PROT</name>
<protein>
    <recommendedName>
        <fullName evidence="1">Mut7-C RNAse domain-containing protein</fullName>
    </recommendedName>
</protein>
<dbReference type="Pfam" id="PF01927">
    <property type="entry name" value="Mut7-C"/>
    <property type="match status" value="1"/>
</dbReference>
<sequence>MRLLCDEMLVGLARWLRAAGYDAATPVPGDDDRRLIARAAVEERLFLTRDRPIARHKAAAGLVVVLEAAALDAQAQELRRRLAVDWLAAPFSRCLLCNVVLQAAAPQAVARAPEPARAGGGPFCSCPSCGRLYWPGSHARRMRARLERWAAAE</sequence>
<keyword evidence="3" id="KW-1185">Reference proteome</keyword>
<dbReference type="Proteomes" id="UP000219621">
    <property type="component" value="Unassembled WGS sequence"/>
</dbReference>
<accession>A0A286G3K1</accession>
<feature type="domain" description="Mut7-C RNAse" evidence="1">
    <location>
        <begin position="1"/>
        <end position="145"/>
    </location>
</feature>
<gene>
    <name evidence="2" type="ORF">SAMN05421508_101429</name>
</gene>
<dbReference type="RefSeq" id="WP_097277318.1">
    <property type="nucleotide sequence ID" value="NZ_OCNJ01000001.1"/>
</dbReference>
<dbReference type="PANTHER" id="PTHR39081">
    <property type="entry name" value="MUT7-C DOMAIN-CONTAINING PROTEIN"/>
    <property type="match status" value="1"/>
</dbReference>
<dbReference type="InterPro" id="IPR002782">
    <property type="entry name" value="Mut7-C_RNAse_dom"/>
</dbReference>
<evidence type="ECO:0000259" key="1">
    <source>
        <dbReference type="Pfam" id="PF01927"/>
    </source>
</evidence>
<reference evidence="2 3" key="1">
    <citation type="submission" date="2017-09" db="EMBL/GenBank/DDBJ databases">
        <authorList>
            <person name="Ehlers B."/>
            <person name="Leendertz F.H."/>
        </authorList>
    </citation>
    <scope>NUCLEOTIDE SEQUENCE [LARGE SCALE GENOMIC DNA]</scope>
    <source>
        <strain evidence="2 3">USBA 140</strain>
    </source>
</reference>
<dbReference type="AlphaFoldDB" id="A0A286G3K1"/>
<dbReference type="EMBL" id="OCNJ01000001">
    <property type="protein sequence ID" value="SOD90068.1"/>
    <property type="molecule type" value="Genomic_DNA"/>
</dbReference>
<evidence type="ECO:0000313" key="2">
    <source>
        <dbReference type="EMBL" id="SOD90068.1"/>
    </source>
</evidence>
<proteinExistence type="predicted"/>
<dbReference type="PANTHER" id="PTHR39081:SF1">
    <property type="entry name" value="MUT7-C RNASE DOMAIN-CONTAINING PROTEIN"/>
    <property type="match status" value="1"/>
</dbReference>
<organism evidence="2 3">
    <name type="scientific">Caenispirillum bisanense</name>
    <dbReference type="NCBI Taxonomy" id="414052"/>
    <lineage>
        <taxon>Bacteria</taxon>
        <taxon>Pseudomonadati</taxon>
        <taxon>Pseudomonadota</taxon>
        <taxon>Alphaproteobacteria</taxon>
        <taxon>Rhodospirillales</taxon>
        <taxon>Novispirillaceae</taxon>
        <taxon>Caenispirillum</taxon>
    </lineage>
</organism>
<evidence type="ECO:0000313" key="3">
    <source>
        <dbReference type="Proteomes" id="UP000219621"/>
    </source>
</evidence>